<dbReference type="SUPFAM" id="SSF54373">
    <property type="entry name" value="FAD-linked reductases, C-terminal domain"/>
    <property type="match status" value="1"/>
</dbReference>
<dbReference type="Gene3D" id="3.40.50.720">
    <property type="entry name" value="NAD(P)-binding Rossmann-like Domain"/>
    <property type="match status" value="1"/>
</dbReference>
<feature type="binding site" evidence="9">
    <location>
        <begin position="288"/>
        <end position="293"/>
    </location>
    <ligand>
        <name>FAD</name>
        <dbReference type="ChEBI" id="CHEBI:57692"/>
    </ligand>
</feature>
<dbReference type="PANTHER" id="PTHR11530">
    <property type="entry name" value="D-AMINO ACID OXIDASE"/>
    <property type="match status" value="1"/>
</dbReference>
<dbReference type="SUPFAM" id="SSF51971">
    <property type="entry name" value="Nucleotide-binding domain"/>
    <property type="match status" value="1"/>
</dbReference>
<name>A0A1R4IN52_9MICC</name>
<proteinExistence type="inferred from homology"/>
<comment type="similarity">
    <text evidence="2">Belongs to the DAMOX/DASOX family.</text>
</comment>
<dbReference type="GO" id="GO:0019478">
    <property type="term" value="P:D-amino acid catabolic process"/>
    <property type="evidence" value="ECO:0007669"/>
    <property type="project" value="TreeGrafter"/>
</dbReference>
<dbReference type="AlphaFoldDB" id="A0A1R4IN52"/>
<dbReference type="PROSITE" id="PS51257">
    <property type="entry name" value="PROKAR_LIPOPROTEIN"/>
    <property type="match status" value="1"/>
</dbReference>
<evidence type="ECO:0000313" key="12">
    <source>
        <dbReference type="Proteomes" id="UP000196230"/>
    </source>
</evidence>
<organism evidence="11 12">
    <name type="scientific">Micrococcus lylae</name>
    <dbReference type="NCBI Taxonomy" id="1273"/>
    <lineage>
        <taxon>Bacteria</taxon>
        <taxon>Bacillati</taxon>
        <taxon>Actinomycetota</taxon>
        <taxon>Actinomycetes</taxon>
        <taxon>Micrococcales</taxon>
        <taxon>Micrococcaceae</taxon>
        <taxon>Micrococcus</taxon>
    </lineage>
</organism>
<dbReference type="Proteomes" id="UP000196230">
    <property type="component" value="Unassembled WGS sequence"/>
</dbReference>
<dbReference type="EC" id="1.4.3.3" evidence="6"/>
<evidence type="ECO:0000256" key="6">
    <source>
        <dbReference type="ARBA" id="ARBA00039101"/>
    </source>
</evidence>
<dbReference type="Pfam" id="PF01266">
    <property type="entry name" value="DAO"/>
    <property type="match status" value="1"/>
</dbReference>
<evidence type="ECO:0000313" key="11">
    <source>
        <dbReference type="EMBL" id="SJN21065.1"/>
    </source>
</evidence>
<evidence type="ECO:0000256" key="4">
    <source>
        <dbReference type="ARBA" id="ARBA00022827"/>
    </source>
</evidence>
<dbReference type="PANTHER" id="PTHR11530:SF11">
    <property type="entry name" value="D-ASPARTATE OXIDASE"/>
    <property type="match status" value="1"/>
</dbReference>
<dbReference type="RefSeq" id="WP_087133642.1">
    <property type="nucleotide sequence ID" value="NZ_FUKP01000020.1"/>
</dbReference>
<feature type="binding site" evidence="9">
    <location>
        <begin position="39"/>
        <end position="40"/>
    </location>
    <ligand>
        <name>FAD</name>
        <dbReference type="ChEBI" id="CHEBI:57692"/>
    </ligand>
</feature>
<evidence type="ECO:0000256" key="3">
    <source>
        <dbReference type="ARBA" id="ARBA00022630"/>
    </source>
</evidence>
<dbReference type="InterPro" id="IPR006076">
    <property type="entry name" value="FAD-dep_OxRdtase"/>
</dbReference>
<feature type="binding site" evidence="9">
    <location>
        <position position="289"/>
    </location>
    <ligand>
        <name>D-dopa</name>
        <dbReference type="ChEBI" id="CHEBI:149689"/>
    </ligand>
</feature>
<dbReference type="PIRSF" id="PIRSF000189">
    <property type="entry name" value="D-aa_oxidase"/>
    <property type="match status" value="1"/>
</dbReference>
<dbReference type="GO" id="GO:0071949">
    <property type="term" value="F:FAD binding"/>
    <property type="evidence" value="ECO:0007669"/>
    <property type="project" value="InterPro"/>
</dbReference>
<evidence type="ECO:0000256" key="1">
    <source>
        <dbReference type="ARBA" id="ARBA00001974"/>
    </source>
</evidence>
<evidence type="ECO:0000256" key="2">
    <source>
        <dbReference type="ARBA" id="ARBA00006730"/>
    </source>
</evidence>
<dbReference type="InterPro" id="IPR023209">
    <property type="entry name" value="DAO"/>
</dbReference>
<sequence length="310" mass="32735">MARVRVIGAGVIGLSCAVRLLEAGHGVTVLTEQDPQQTTSRVAGALWYPYLAAPVERVTAWGVQTLRELIRLAEAEPASGVHLVDGTEVGVDALPDPAWAAEVLDFRRVAGRDGEPGGGWAFAAPLADTSVYLGWLVRKVEALGGRIERRRLQAVPDDGVPTVVAAGLGARELLPDPSMSTARGQILLLRQCGLTRWALDQTGEQPVYVFPREKDIVVGGTSDPADTRIDPDPAIGAAVLDRAVKLVPELAGAQVREHRVGLRPVRPAVRLEAETRGSTPVVHCYGHGGAGVTLSWGCADEAAALLEASL</sequence>
<evidence type="ECO:0000256" key="8">
    <source>
        <dbReference type="ARBA" id="ARBA00049547"/>
    </source>
</evidence>
<feature type="domain" description="FAD dependent oxidoreductase" evidence="10">
    <location>
        <begin position="4"/>
        <end position="305"/>
    </location>
</feature>
<dbReference type="GO" id="GO:0005737">
    <property type="term" value="C:cytoplasm"/>
    <property type="evidence" value="ECO:0007669"/>
    <property type="project" value="TreeGrafter"/>
</dbReference>
<evidence type="ECO:0000256" key="7">
    <source>
        <dbReference type="ARBA" id="ARBA00039751"/>
    </source>
</evidence>
<feature type="binding site" evidence="9">
    <location>
        <position position="263"/>
    </location>
    <ligand>
        <name>D-dopa</name>
        <dbReference type="ChEBI" id="CHEBI:149689"/>
    </ligand>
</feature>
<keyword evidence="4 9" id="KW-0274">FAD</keyword>
<keyword evidence="3" id="KW-0285">Flavoprotein</keyword>
<comment type="cofactor">
    <cofactor evidence="1 9">
        <name>FAD</name>
        <dbReference type="ChEBI" id="CHEBI:57692"/>
    </cofactor>
</comment>
<dbReference type="EMBL" id="FUKP01000020">
    <property type="protein sequence ID" value="SJN21065.1"/>
    <property type="molecule type" value="Genomic_DNA"/>
</dbReference>
<protein>
    <recommendedName>
        <fullName evidence="7">D-amino-acid oxidase</fullName>
        <ecNumber evidence="6">1.4.3.3</ecNumber>
    </recommendedName>
</protein>
<feature type="binding site" evidence="9">
    <location>
        <position position="208"/>
    </location>
    <ligand>
        <name>D-dopa</name>
        <dbReference type="ChEBI" id="CHEBI:149689"/>
    </ligand>
</feature>
<accession>A0A1R4IN52</accession>
<evidence type="ECO:0000259" key="10">
    <source>
        <dbReference type="Pfam" id="PF01266"/>
    </source>
</evidence>
<keyword evidence="5 11" id="KW-0560">Oxidoreductase</keyword>
<dbReference type="Gene3D" id="3.30.9.10">
    <property type="entry name" value="D-Amino Acid Oxidase, subunit A, domain 2"/>
    <property type="match status" value="1"/>
</dbReference>
<evidence type="ECO:0000256" key="5">
    <source>
        <dbReference type="ARBA" id="ARBA00023002"/>
    </source>
</evidence>
<dbReference type="GO" id="GO:0003884">
    <property type="term" value="F:D-amino-acid oxidase activity"/>
    <property type="evidence" value="ECO:0007669"/>
    <property type="project" value="UniProtKB-EC"/>
</dbReference>
<reference evidence="11 12" key="1">
    <citation type="submission" date="2017-02" db="EMBL/GenBank/DDBJ databases">
        <authorList>
            <person name="Peterson S.W."/>
        </authorList>
    </citation>
    <scope>NUCLEOTIDE SEQUENCE [LARGE SCALE GENOMIC DNA]</scope>
    <source>
        <strain evidence="11 12">2B3F</strain>
    </source>
</reference>
<evidence type="ECO:0000256" key="9">
    <source>
        <dbReference type="PIRSR" id="PIRSR000189-1"/>
    </source>
</evidence>
<comment type="catalytic activity">
    <reaction evidence="8">
        <text>a D-alpha-amino acid + O2 + H2O = a 2-oxocarboxylate + H2O2 + NH4(+)</text>
        <dbReference type="Rhea" id="RHEA:21816"/>
        <dbReference type="ChEBI" id="CHEBI:15377"/>
        <dbReference type="ChEBI" id="CHEBI:15379"/>
        <dbReference type="ChEBI" id="CHEBI:16240"/>
        <dbReference type="ChEBI" id="CHEBI:28938"/>
        <dbReference type="ChEBI" id="CHEBI:35179"/>
        <dbReference type="ChEBI" id="CHEBI:59871"/>
        <dbReference type="EC" id="1.4.3.3"/>
    </reaction>
    <physiologicalReaction direction="left-to-right" evidence="8">
        <dbReference type="Rhea" id="RHEA:21817"/>
    </physiologicalReaction>
</comment>
<gene>
    <name evidence="11" type="ORF">FM125_03420</name>
</gene>